<keyword evidence="4 6" id="KW-0418">Kinase</keyword>
<dbReference type="GO" id="GO:0006000">
    <property type="term" value="P:fructose metabolic process"/>
    <property type="evidence" value="ECO:0007669"/>
    <property type="project" value="UniProtKB-ARBA"/>
</dbReference>
<dbReference type="InterPro" id="IPR002173">
    <property type="entry name" value="Carboh/pur_kinase_PfkB_CS"/>
</dbReference>
<dbReference type="Gene3D" id="3.40.1190.20">
    <property type="match status" value="1"/>
</dbReference>
<feature type="compositionally biased region" description="Low complexity" evidence="7">
    <location>
        <begin position="23"/>
        <end position="40"/>
    </location>
</feature>
<feature type="region of interest" description="Disordered" evidence="7">
    <location>
        <begin position="1"/>
        <end position="48"/>
    </location>
</feature>
<evidence type="ECO:0000256" key="3">
    <source>
        <dbReference type="ARBA" id="ARBA00022741"/>
    </source>
</evidence>
<dbReference type="Pfam" id="PF00294">
    <property type="entry name" value="PfkB"/>
    <property type="match status" value="1"/>
</dbReference>
<name>A0A2T2WN32_9FIRM</name>
<evidence type="ECO:0000256" key="5">
    <source>
        <dbReference type="ARBA" id="ARBA00022840"/>
    </source>
</evidence>
<evidence type="ECO:0000256" key="4">
    <source>
        <dbReference type="ARBA" id="ARBA00022777"/>
    </source>
</evidence>
<sequence>MSDRAAGRSQCRRSEDIGGGGAALPSSRSPSARGSDRSGPFISARWSGRTHGRARDRVANAWWCGGGGDAMAGPLIYTVGRVIADLYAEEMRVPLSRVASFRKYVGGSSANTAVGLARLGCSVGLIARVGSDPMGDFIREKLQQEGIDTAMLVTDRQLSTGLAFAALFPPSDSQVWFVGTPNANANLSPVDIDAAQLQRAQVIVMAGTALASDSSRSACHKIIQIAQQAGIAVVFDVDWRPVFWQDASVALKVYQDILPQATVVLANETELAFVGQSGSMEEATANLLSLGVPEVVAKRGGEGSWYFSATKSLFMPPFSVEVVNTLGAGDGFGAGYTYGLAQGWEPRRRLQLAAACGALVVSRHSCSEAMPYMAEVMALIQAREGNEDG</sequence>
<evidence type="ECO:0000313" key="9">
    <source>
        <dbReference type="EMBL" id="PSR23636.1"/>
    </source>
</evidence>
<comment type="similarity">
    <text evidence="1 6">Belongs to the carbohydrate kinase PfkB family.</text>
</comment>
<keyword evidence="3" id="KW-0547">Nucleotide-binding</keyword>
<evidence type="ECO:0000313" key="10">
    <source>
        <dbReference type="Proteomes" id="UP000241848"/>
    </source>
</evidence>
<evidence type="ECO:0000259" key="8">
    <source>
        <dbReference type="Pfam" id="PF00294"/>
    </source>
</evidence>
<dbReference type="SUPFAM" id="SSF53613">
    <property type="entry name" value="Ribokinase-like"/>
    <property type="match status" value="1"/>
</dbReference>
<dbReference type="PROSITE" id="PS00584">
    <property type="entry name" value="PFKB_KINASES_2"/>
    <property type="match status" value="1"/>
</dbReference>
<evidence type="ECO:0000256" key="6">
    <source>
        <dbReference type="RuleBase" id="RU003704"/>
    </source>
</evidence>
<keyword evidence="2 6" id="KW-0808">Transferase</keyword>
<evidence type="ECO:0000256" key="1">
    <source>
        <dbReference type="ARBA" id="ARBA00010688"/>
    </source>
</evidence>
<dbReference type="CDD" id="cd01166">
    <property type="entry name" value="KdgK"/>
    <property type="match status" value="1"/>
</dbReference>
<organism evidence="9 10">
    <name type="scientific">Sulfobacillus acidophilus</name>
    <dbReference type="NCBI Taxonomy" id="53633"/>
    <lineage>
        <taxon>Bacteria</taxon>
        <taxon>Bacillati</taxon>
        <taxon>Bacillota</taxon>
        <taxon>Clostridia</taxon>
        <taxon>Eubacteriales</taxon>
        <taxon>Clostridiales Family XVII. Incertae Sedis</taxon>
        <taxon>Sulfobacillus</taxon>
    </lineage>
</organism>
<dbReference type="InterPro" id="IPR030830">
    <property type="entry name" value="Myo_inos_IolC"/>
</dbReference>
<dbReference type="PANTHER" id="PTHR43085">
    <property type="entry name" value="HEXOKINASE FAMILY MEMBER"/>
    <property type="match status" value="1"/>
</dbReference>
<dbReference type="AlphaFoldDB" id="A0A2T2WN32"/>
<proteinExistence type="inferred from homology"/>
<accession>A0A2T2WN32</accession>
<gene>
    <name evidence="9" type="primary">iolC</name>
    <name evidence="9" type="ORF">C7B45_02390</name>
</gene>
<dbReference type="InterPro" id="IPR050306">
    <property type="entry name" value="PfkB_Carbo_kinase"/>
</dbReference>
<evidence type="ECO:0000256" key="2">
    <source>
        <dbReference type="ARBA" id="ARBA00022679"/>
    </source>
</evidence>
<dbReference type="GO" id="GO:0008865">
    <property type="term" value="F:fructokinase activity"/>
    <property type="evidence" value="ECO:0007669"/>
    <property type="project" value="UniProtKB-ARBA"/>
</dbReference>
<dbReference type="InterPro" id="IPR029056">
    <property type="entry name" value="Ribokinase-like"/>
</dbReference>
<dbReference type="InterPro" id="IPR023314">
    <property type="entry name" value="Myo_inos_IolC-like_sf"/>
</dbReference>
<dbReference type="GO" id="GO:0005524">
    <property type="term" value="F:ATP binding"/>
    <property type="evidence" value="ECO:0007669"/>
    <property type="project" value="UniProtKB-KW"/>
</dbReference>
<dbReference type="Gene3D" id="2.20.150.10">
    <property type="entry name" value="putative 5-dehydro-2- deoxygluconokinase"/>
    <property type="match status" value="1"/>
</dbReference>
<evidence type="ECO:0000256" key="7">
    <source>
        <dbReference type="SAM" id="MobiDB-lite"/>
    </source>
</evidence>
<comment type="caution">
    <text evidence="9">The sequence shown here is derived from an EMBL/GenBank/DDBJ whole genome shotgun (WGS) entry which is preliminary data.</text>
</comment>
<dbReference type="NCBIfam" id="TIGR04382">
    <property type="entry name" value="myo_inos_iolC_N"/>
    <property type="match status" value="1"/>
</dbReference>
<dbReference type="Proteomes" id="UP000241848">
    <property type="component" value="Unassembled WGS sequence"/>
</dbReference>
<dbReference type="PRINTS" id="PR00990">
    <property type="entry name" value="RIBOKINASE"/>
</dbReference>
<protein>
    <submittedName>
        <fullName evidence="9">5-dehydro-2-deoxygluconokinase</fullName>
    </submittedName>
</protein>
<dbReference type="PANTHER" id="PTHR43085:SF49">
    <property type="entry name" value="5-DEHYDRO-2-DEOXYGLUCONOKINASE"/>
    <property type="match status" value="1"/>
</dbReference>
<feature type="domain" description="Carbohydrate kinase PfkB" evidence="8">
    <location>
        <begin position="76"/>
        <end position="371"/>
    </location>
</feature>
<dbReference type="InterPro" id="IPR002139">
    <property type="entry name" value="Ribo/fructo_kinase"/>
</dbReference>
<reference evidence="9 10" key="1">
    <citation type="journal article" date="2014" name="BMC Genomics">
        <title>Comparison of environmental and isolate Sulfobacillus genomes reveals diverse carbon, sulfur, nitrogen, and hydrogen metabolisms.</title>
        <authorList>
            <person name="Justice N.B."/>
            <person name="Norman A."/>
            <person name="Brown C.T."/>
            <person name="Singh A."/>
            <person name="Thomas B.C."/>
            <person name="Banfield J.F."/>
        </authorList>
    </citation>
    <scope>NUCLEOTIDE SEQUENCE [LARGE SCALE GENOMIC DNA]</scope>
    <source>
        <strain evidence="9">AMDSBA3</strain>
    </source>
</reference>
<dbReference type="InterPro" id="IPR011611">
    <property type="entry name" value="PfkB_dom"/>
</dbReference>
<feature type="compositionally biased region" description="Basic and acidic residues" evidence="7">
    <location>
        <begin position="1"/>
        <end position="16"/>
    </location>
</feature>
<dbReference type="EMBL" id="PXYV01000004">
    <property type="protein sequence ID" value="PSR23636.1"/>
    <property type="molecule type" value="Genomic_DNA"/>
</dbReference>
<keyword evidence="5" id="KW-0067">ATP-binding</keyword>